<dbReference type="SUPFAM" id="SSF103473">
    <property type="entry name" value="MFS general substrate transporter"/>
    <property type="match status" value="1"/>
</dbReference>
<evidence type="ECO:0000256" key="6">
    <source>
        <dbReference type="SAM" id="Phobius"/>
    </source>
</evidence>
<feature type="domain" description="Major facilitator superfamily (MFS) profile" evidence="7">
    <location>
        <begin position="22"/>
        <end position="390"/>
    </location>
</feature>
<feature type="transmembrane region" description="Helical" evidence="6">
    <location>
        <begin position="146"/>
        <end position="164"/>
    </location>
</feature>
<dbReference type="GO" id="GO:0005886">
    <property type="term" value="C:plasma membrane"/>
    <property type="evidence" value="ECO:0007669"/>
    <property type="project" value="UniProtKB-SubCell"/>
</dbReference>
<proteinExistence type="predicted"/>
<keyword evidence="9" id="KW-1185">Reference proteome</keyword>
<accession>A0A3S4VU22</accession>
<dbReference type="PROSITE" id="PS51257">
    <property type="entry name" value="PROKAR_LIPOPROTEIN"/>
    <property type="match status" value="1"/>
</dbReference>
<feature type="transmembrane region" description="Helical" evidence="6">
    <location>
        <begin position="117"/>
        <end position="134"/>
    </location>
</feature>
<evidence type="ECO:0000313" key="8">
    <source>
        <dbReference type="EMBL" id="VEG58580.1"/>
    </source>
</evidence>
<reference evidence="8 9" key="1">
    <citation type="submission" date="2018-12" db="EMBL/GenBank/DDBJ databases">
        <authorList>
            <consortium name="Pathogen Informatics"/>
        </authorList>
    </citation>
    <scope>NUCLEOTIDE SEQUENCE [LARGE SCALE GENOMIC DNA]</scope>
    <source>
        <strain evidence="8 9">NCTC10437</strain>
    </source>
</reference>
<evidence type="ECO:0000256" key="5">
    <source>
        <dbReference type="ARBA" id="ARBA00023136"/>
    </source>
</evidence>
<dbReference type="STRING" id="1791.GCA_001049355_01484"/>
<dbReference type="InterPro" id="IPR011701">
    <property type="entry name" value="MFS"/>
</dbReference>
<keyword evidence="2" id="KW-1003">Cell membrane</keyword>
<keyword evidence="3 6" id="KW-0812">Transmembrane</keyword>
<feature type="transmembrane region" description="Helical" evidence="6">
    <location>
        <begin position="337"/>
        <end position="360"/>
    </location>
</feature>
<name>A0A3S4VU22_MYCAU</name>
<dbReference type="KEGG" id="mauu:NCTC10437_05612"/>
<organism evidence="8 9">
    <name type="scientific">Mycolicibacterium aurum</name>
    <name type="common">Mycobacterium aurum</name>
    <dbReference type="NCBI Taxonomy" id="1791"/>
    <lineage>
        <taxon>Bacteria</taxon>
        <taxon>Bacillati</taxon>
        <taxon>Actinomycetota</taxon>
        <taxon>Actinomycetes</taxon>
        <taxon>Mycobacteriales</taxon>
        <taxon>Mycobacteriaceae</taxon>
        <taxon>Mycolicibacterium</taxon>
    </lineage>
</organism>
<feature type="transmembrane region" description="Helical" evidence="6">
    <location>
        <begin position="88"/>
        <end position="111"/>
    </location>
</feature>
<feature type="transmembrane region" description="Helical" evidence="6">
    <location>
        <begin position="176"/>
        <end position="196"/>
    </location>
</feature>
<keyword evidence="5 6" id="KW-0472">Membrane</keyword>
<feature type="transmembrane region" description="Helical" evidence="6">
    <location>
        <begin position="303"/>
        <end position="325"/>
    </location>
</feature>
<dbReference type="PANTHER" id="PTHR43124">
    <property type="entry name" value="PURINE EFFLUX PUMP PBUE"/>
    <property type="match status" value="1"/>
</dbReference>
<evidence type="ECO:0000256" key="4">
    <source>
        <dbReference type="ARBA" id="ARBA00022989"/>
    </source>
</evidence>
<keyword evidence="4 6" id="KW-1133">Transmembrane helix</keyword>
<feature type="transmembrane region" description="Helical" evidence="6">
    <location>
        <begin position="247"/>
        <end position="266"/>
    </location>
</feature>
<comment type="subcellular location">
    <subcellularLocation>
        <location evidence="1">Cell membrane</location>
        <topology evidence="1">Multi-pass membrane protein</topology>
    </subcellularLocation>
</comment>
<evidence type="ECO:0000259" key="7">
    <source>
        <dbReference type="PROSITE" id="PS50850"/>
    </source>
</evidence>
<feature type="transmembrane region" description="Helical" evidence="6">
    <location>
        <begin position="278"/>
        <end position="297"/>
    </location>
</feature>
<evidence type="ECO:0000256" key="1">
    <source>
        <dbReference type="ARBA" id="ARBA00004651"/>
    </source>
</evidence>
<dbReference type="GO" id="GO:0022857">
    <property type="term" value="F:transmembrane transporter activity"/>
    <property type="evidence" value="ECO:0007669"/>
    <property type="project" value="InterPro"/>
</dbReference>
<protein>
    <submittedName>
        <fullName evidence="8">Arabinose efflux permease family protein</fullName>
    </submittedName>
</protein>
<dbReference type="PROSITE" id="PS50850">
    <property type="entry name" value="MFS"/>
    <property type="match status" value="1"/>
</dbReference>
<evidence type="ECO:0000313" key="9">
    <source>
        <dbReference type="Proteomes" id="UP000279306"/>
    </source>
</evidence>
<dbReference type="Pfam" id="PF07690">
    <property type="entry name" value="MFS_1"/>
    <property type="match status" value="1"/>
</dbReference>
<dbReference type="AlphaFoldDB" id="A0A3S4VU22"/>
<gene>
    <name evidence="8" type="primary">nepI</name>
    <name evidence="8" type="ORF">NCTC10437_05612</name>
</gene>
<feature type="transmembrane region" description="Helical" evidence="6">
    <location>
        <begin position="217"/>
        <end position="241"/>
    </location>
</feature>
<dbReference type="InterPro" id="IPR020846">
    <property type="entry name" value="MFS_dom"/>
</dbReference>
<sequence>MGSSTRIEGSGAAAGLRPMLPALLSLAAGSCLAVTTEVLPVGLLTPIGDSFGVEASLTGLLVTLYAVMVAALAVPLTIVTTRFARKPLLLLTLVGYAVSNAMVAAAPAFAVVAAGRVVGGITHALFFSLCIGYVPRLVSGAYVGRALAIATGGASAGFVLGVPLSTSLGTALGWRLSFAALACAAVTILLLVARFLPGVPGDRPGGTGSGRRRELAAVVAANVLTYLGQFTVYTFISLLFLTSGLSPALVGPLLLVCGACGFVGLWCTARTLDRNPRLTAVVVLSIVILGLLILGAAPPSLGWVVFAAAVWNAAFGGVPSIYQACAVRARAVSPELAGAWVNASANLGIGGGAAIGAALLDVADLGVLPWIALALIATGLGVVLVCRRAFPSRP</sequence>
<dbReference type="Proteomes" id="UP000279306">
    <property type="component" value="Chromosome"/>
</dbReference>
<feature type="transmembrane region" description="Helical" evidence="6">
    <location>
        <begin position="57"/>
        <end position="76"/>
    </location>
</feature>
<dbReference type="PANTHER" id="PTHR43124:SF3">
    <property type="entry name" value="CHLORAMPHENICOL EFFLUX PUMP RV0191"/>
    <property type="match status" value="1"/>
</dbReference>
<evidence type="ECO:0000256" key="2">
    <source>
        <dbReference type="ARBA" id="ARBA00022475"/>
    </source>
</evidence>
<dbReference type="EMBL" id="LR134356">
    <property type="protein sequence ID" value="VEG58580.1"/>
    <property type="molecule type" value="Genomic_DNA"/>
</dbReference>
<feature type="transmembrane region" description="Helical" evidence="6">
    <location>
        <begin position="366"/>
        <end position="386"/>
    </location>
</feature>
<dbReference type="CDD" id="cd17324">
    <property type="entry name" value="MFS_NepI_like"/>
    <property type="match status" value="1"/>
</dbReference>
<evidence type="ECO:0000256" key="3">
    <source>
        <dbReference type="ARBA" id="ARBA00022692"/>
    </source>
</evidence>
<dbReference type="InterPro" id="IPR050189">
    <property type="entry name" value="MFS_Efflux_Transporters"/>
</dbReference>
<dbReference type="Gene3D" id="1.20.1250.20">
    <property type="entry name" value="MFS general substrate transporter like domains"/>
    <property type="match status" value="1"/>
</dbReference>
<dbReference type="InterPro" id="IPR036259">
    <property type="entry name" value="MFS_trans_sf"/>
</dbReference>